<evidence type="ECO:0000313" key="3">
    <source>
        <dbReference type="Proteomes" id="UP000253951"/>
    </source>
</evidence>
<name>A0A345HE54_9FLAO</name>
<dbReference type="KEGG" id="fat:DVK85_11750"/>
<proteinExistence type="predicted"/>
<evidence type="ECO:0000313" key="2">
    <source>
        <dbReference type="EMBL" id="AXG74864.1"/>
    </source>
</evidence>
<accession>A0A345HE54</accession>
<dbReference type="AlphaFoldDB" id="A0A345HE54"/>
<keyword evidence="3" id="KW-1185">Reference proteome</keyword>
<organism evidence="2 3">
    <name type="scientific">Flavobacterium arcticum</name>
    <dbReference type="NCBI Taxonomy" id="1784713"/>
    <lineage>
        <taxon>Bacteria</taxon>
        <taxon>Pseudomonadati</taxon>
        <taxon>Bacteroidota</taxon>
        <taxon>Flavobacteriia</taxon>
        <taxon>Flavobacteriales</taxon>
        <taxon>Flavobacteriaceae</taxon>
        <taxon>Flavobacterium</taxon>
    </lineage>
</organism>
<keyword evidence="1" id="KW-0812">Transmembrane</keyword>
<dbReference type="RefSeq" id="WP_114678622.1">
    <property type="nucleotide sequence ID" value="NZ_CP031188.1"/>
</dbReference>
<gene>
    <name evidence="2" type="ORF">DVK85_11750</name>
</gene>
<dbReference type="Proteomes" id="UP000253951">
    <property type="component" value="Chromosome"/>
</dbReference>
<keyword evidence="1" id="KW-0472">Membrane</keyword>
<dbReference type="EMBL" id="CP031188">
    <property type="protein sequence ID" value="AXG74864.1"/>
    <property type="molecule type" value="Genomic_DNA"/>
</dbReference>
<sequence length="118" mass="13955">MNPKRFLKYYLTILSSGIILIYILFPLVNTIRTQFSKEYEVALDYIKDNSDLVQKIGQVKDFGNFPHTVIIKYSDGTKQTKIETKVIGEKSEIEVEIYMEQDWERKWDVKQIIIKDES</sequence>
<feature type="transmembrane region" description="Helical" evidence="1">
    <location>
        <begin position="6"/>
        <end position="28"/>
    </location>
</feature>
<reference evidence="2 3" key="1">
    <citation type="submission" date="2018-07" db="EMBL/GenBank/DDBJ databases">
        <title>Complete genome sequence of Flavobacterium arcticum type strain SM1502T.</title>
        <authorList>
            <person name="Li Y."/>
            <person name="Li D.-D."/>
        </authorList>
    </citation>
    <scope>NUCLEOTIDE SEQUENCE [LARGE SCALE GENOMIC DNA]</scope>
    <source>
        <strain evidence="2 3">SM1502</strain>
    </source>
</reference>
<protein>
    <submittedName>
        <fullName evidence="2">Uncharacterized protein</fullName>
    </submittedName>
</protein>
<keyword evidence="1" id="KW-1133">Transmembrane helix</keyword>
<evidence type="ECO:0000256" key="1">
    <source>
        <dbReference type="SAM" id="Phobius"/>
    </source>
</evidence>